<evidence type="ECO:0000313" key="1">
    <source>
        <dbReference type="EMBL" id="MFC5524202.1"/>
    </source>
</evidence>
<evidence type="ECO:0000313" key="2">
    <source>
        <dbReference type="Proteomes" id="UP001596114"/>
    </source>
</evidence>
<comment type="caution">
    <text evidence="1">The sequence shown here is derived from an EMBL/GenBank/DDBJ whole genome shotgun (WGS) entry which is preliminary data.</text>
</comment>
<dbReference type="RefSeq" id="WP_377316185.1">
    <property type="nucleotide sequence ID" value="NZ_JBHSNF010000001.1"/>
</dbReference>
<dbReference type="Proteomes" id="UP001596114">
    <property type="component" value="Unassembled WGS sequence"/>
</dbReference>
<sequence>MGVPKNLLLLHRGEEEVRQKNISVVTADPDLVAHLDLTERAMDLIDVFVRQQVELDDDGRAIQHLGIRVFNGLATAWKLMASGYYQKAGLIQRDLIETIYLINYFHINPETLPVWRVADRKQLQREFGPVAIRKALDTHDGRGKSAREGIYYKFCNLAGHPTRAGFDMLRPKGGAAIIGPFPDNAALRALLEEQGSLAVQAGFALSVWLELEAPMASSTAHRFLTGAMDYSGRFLGKVYSPEDRADVDRLYCR</sequence>
<proteinExistence type="predicted"/>
<dbReference type="EMBL" id="JBHSNF010000001">
    <property type="protein sequence ID" value="MFC5524202.1"/>
    <property type="molecule type" value="Genomic_DNA"/>
</dbReference>
<keyword evidence="2" id="KW-1185">Reference proteome</keyword>
<reference evidence="2" key="1">
    <citation type="journal article" date="2019" name="Int. J. Syst. Evol. Microbiol.">
        <title>The Global Catalogue of Microorganisms (GCM) 10K type strain sequencing project: providing services to taxonomists for standard genome sequencing and annotation.</title>
        <authorList>
            <consortium name="The Broad Institute Genomics Platform"/>
            <consortium name="The Broad Institute Genome Sequencing Center for Infectious Disease"/>
            <person name="Wu L."/>
            <person name="Ma J."/>
        </authorList>
    </citation>
    <scope>NUCLEOTIDE SEQUENCE [LARGE SCALE GENOMIC DNA]</scope>
    <source>
        <strain evidence="2">CGMCC 1.16619</strain>
    </source>
</reference>
<gene>
    <name evidence="1" type="ORF">ACFPPA_00450</name>
</gene>
<name>A0ABW0QKP9_9GAMM</name>
<protein>
    <submittedName>
        <fullName evidence="1">Uncharacterized protein</fullName>
    </submittedName>
</protein>
<accession>A0ABW0QKP9</accession>
<organism evidence="1 2">
    <name type="scientific">Rhodanobacter ginsengisoli</name>
    <dbReference type="NCBI Taxonomy" id="418646"/>
    <lineage>
        <taxon>Bacteria</taxon>
        <taxon>Pseudomonadati</taxon>
        <taxon>Pseudomonadota</taxon>
        <taxon>Gammaproteobacteria</taxon>
        <taxon>Lysobacterales</taxon>
        <taxon>Rhodanobacteraceae</taxon>
        <taxon>Rhodanobacter</taxon>
    </lineage>
</organism>